<sequence length="97" mass="10962">YSSCFFPWPLLISWLLGSMSVKKACANSWQMTSPKTDNGFYFETPKEEGRGFNLSITCLDEPRKSKESFNQHYQAAKKAWEAKGSPMQNTPPSGTKC</sequence>
<reference evidence="2" key="1">
    <citation type="submission" date="2021-06" db="EMBL/GenBank/DDBJ databases">
        <authorList>
            <person name="Kallberg Y."/>
            <person name="Tangrot J."/>
            <person name="Rosling A."/>
        </authorList>
    </citation>
    <scope>NUCLEOTIDE SEQUENCE</scope>
    <source>
        <strain evidence="2">FL130A</strain>
    </source>
</reference>
<dbReference type="Proteomes" id="UP000789508">
    <property type="component" value="Unassembled WGS sequence"/>
</dbReference>
<comment type="caution">
    <text evidence="2">The sequence shown here is derived from an EMBL/GenBank/DDBJ whole genome shotgun (WGS) entry which is preliminary data.</text>
</comment>
<name>A0A9N9IYK0_9GLOM</name>
<evidence type="ECO:0000313" key="3">
    <source>
        <dbReference type="Proteomes" id="UP000789508"/>
    </source>
</evidence>
<protein>
    <submittedName>
        <fullName evidence="2">11228_t:CDS:1</fullName>
    </submittedName>
</protein>
<keyword evidence="1" id="KW-0732">Signal</keyword>
<gene>
    <name evidence="2" type="ORF">ALEPTO_LOCUS13523</name>
</gene>
<evidence type="ECO:0000256" key="1">
    <source>
        <dbReference type="SAM" id="SignalP"/>
    </source>
</evidence>
<feature type="chain" id="PRO_5040170549" evidence="1">
    <location>
        <begin position="27"/>
        <end position="97"/>
    </location>
</feature>
<accession>A0A9N9IYK0</accession>
<feature type="signal peptide" evidence="1">
    <location>
        <begin position="1"/>
        <end position="26"/>
    </location>
</feature>
<feature type="non-terminal residue" evidence="2">
    <location>
        <position position="97"/>
    </location>
</feature>
<organism evidence="2 3">
    <name type="scientific">Ambispora leptoticha</name>
    <dbReference type="NCBI Taxonomy" id="144679"/>
    <lineage>
        <taxon>Eukaryota</taxon>
        <taxon>Fungi</taxon>
        <taxon>Fungi incertae sedis</taxon>
        <taxon>Mucoromycota</taxon>
        <taxon>Glomeromycotina</taxon>
        <taxon>Glomeromycetes</taxon>
        <taxon>Archaeosporales</taxon>
        <taxon>Ambisporaceae</taxon>
        <taxon>Ambispora</taxon>
    </lineage>
</organism>
<keyword evidence="3" id="KW-1185">Reference proteome</keyword>
<evidence type="ECO:0000313" key="2">
    <source>
        <dbReference type="EMBL" id="CAG8757089.1"/>
    </source>
</evidence>
<dbReference type="EMBL" id="CAJVPS010044197">
    <property type="protein sequence ID" value="CAG8757089.1"/>
    <property type="molecule type" value="Genomic_DNA"/>
</dbReference>
<proteinExistence type="predicted"/>
<dbReference type="AlphaFoldDB" id="A0A9N9IYK0"/>